<dbReference type="Gene3D" id="3.40.50.10480">
    <property type="entry name" value="Probable brix-domain ribosomal biogenesis protein"/>
    <property type="match status" value="1"/>
</dbReference>
<evidence type="ECO:0000259" key="2">
    <source>
        <dbReference type="PROSITE" id="PS50833"/>
    </source>
</evidence>
<dbReference type="InParanoid" id="A0A0D2W0P8"/>
<dbReference type="PANTHER" id="PTHR22734">
    <property type="entry name" value="U3 SMALL NUCLEOLAR RIBONUCLEOPROTEIN PROTEIN IMP4"/>
    <property type="match status" value="1"/>
</dbReference>
<feature type="compositionally biased region" description="Low complexity" evidence="1">
    <location>
        <begin position="1"/>
        <end position="19"/>
    </location>
</feature>
<dbReference type="GO" id="GO:0000470">
    <property type="term" value="P:maturation of LSU-rRNA"/>
    <property type="evidence" value="ECO:0007669"/>
    <property type="project" value="TreeGrafter"/>
</dbReference>
<dbReference type="STRING" id="595528.A0A0D2W0P8"/>
<dbReference type="SUPFAM" id="SSF52954">
    <property type="entry name" value="Class II aaRS ABD-related"/>
    <property type="match status" value="1"/>
</dbReference>
<dbReference type="PhylomeDB" id="A0A0D2W0P8"/>
<gene>
    <name evidence="3" type="ORF">CAOG_009134</name>
</gene>
<organism evidence="3 4">
    <name type="scientific">Capsaspora owczarzaki (strain ATCC 30864)</name>
    <dbReference type="NCBI Taxonomy" id="595528"/>
    <lineage>
        <taxon>Eukaryota</taxon>
        <taxon>Filasterea</taxon>
        <taxon>Capsaspora</taxon>
    </lineage>
</organism>
<protein>
    <recommendedName>
        <fullName evidence="2">Brix domain-containing protein</fullName>
    </recommendedName>
</protein>
<feature type="region of interest" description="Disordered" evidence="1">
    <location>
        <begin position="73"/>
        <end position="104"/>
    </location>
</feature>
<dbReference type="InterPro" id="IPR007109">
    <property type="entry name" value="Brix"/>
</dbReference>
<dbReference type="EMBL" id="KE346375">
    <property type="protein sequence ID" value="KJE97812.1"/>
    <property type="molecule type" value="Genomic_DNA"/>
</dbReference>
<dbReference type="OrthoDB" id="264354at2759"/>
<evidence type="ECO:0000313" key="3">
    <source>
        <dbReference type="EMBL" id="KJE97812.1"/>
    </source>
</evidence>
<dbReference type="OMA" id="AWIISNK"/>
<dbReference type="eggNOG" id="KOG2780">
    <property type="taxonomic scope" value="Eukaryota"/>
</dbReference>
<feature type="region of interest" description="Disordered" evidence="1">
    <location>
        <begin position="1"/>
        <end position="43"/>
    </location>
</feature>
<dbReference type="SMART" id="SM00879">
    <property type="entry name" value="Brix"/>
    <property type="match status" value="1"/>
</dbReference>
<evidence type="ECO:0000313" key="4">
    <source>
        <dbReference type="Proteomes" id="UP000008743"/>
    </source>
</evidence>
<dbReference type="Pfam" id="PF04427">
    <property type="entry name" value="Brix"/>
    <property type="match status" value="1"/>
</dbReference>
<dbReference type="InterPro" id="IPR044281">
    <property type="entry name" value="IMP4/RPF1"/>
</dbReference>
<proteinExistence type="predicted"/>
<dbReference type="GO" id="GO:0000460">
    <property type="term" value="P:maturation of 5.8S rRNA"/>
    <property type="evidence" value="ECO:0007669"/>
    <property type="project" value="TreeGrafter"/>
</dbReference>
<dbReference type="FunFam" id="3.40.50.10480:FF:000002">
    <property type="entry name" value="Ribosome production factor 1"/>
    <property type="match status" value="1"/>
</dbReference>
<feature type="compositionally biased region" description="Basic and acidic residues" evidence="1">
    <location>
        <begin position="73"/>
        <end position="94"/>
    </location>
</feature>
<dbReference type="GO" id="GO:0030687">
    <property type="term" value="C:preribosome, large subunit precursor"/>
    <property type="evidence" value="ECO:0007669"/>
    <property type="project" value="TreeGrafter"/>
</dbReference>
<dbReference type="Proteomes" id="UP000008743">
    <property type="component" value="Unassembled WGS sequence"/>
</dbReference>
<feature type="domain" description="Brix" evidence="2">
    <location>
        <begin position="144"/>
        <end position="326"/>
    </location>
</feature>
<accession>A0A0D2W0P8</accession>
<dbReference type="GO" id="GO:0042134">
    <property type="term" value="F:rRNA primary transcript binding"/>
    <property type="evidence" value="ECO:0007669"/>
    <property type="project" value="InterPro"/>
</dbReference>
<reference evidence="4" key="1">
    <citation type="submission" date="2011-02" db="EMBL/GenBank/DDBJ databases">
        <title>The Genome Sequence of Capsaspora owczarzaki ATCC 30864.</title>
        <authorList>
            <person name="Russ C."/>
            <person name="Cuomo C."/>
            <person name="Burger G."/>
            <person name="Gray M.W."/>
            <person name="Holland P.W.H."/>
            <person name="King N."/>
            <person name="Lang F.B.F."/>
            <person name="Roger A.J."/>
            <person name="Ruiz-Trillo I."/>
            <person name="Young S.K."/>
            <person name="Zeng Q."/>
            <person name="Gargeya S."/>
            <person name="Alvarado L."/>
            <person name="Berlin A."/>
            <person name="Chapman S.B."/>
            <person name="Chen Z."/>
            <person name="Freedman E."/>
            <person name="Gellesch M."/>
            <person name="Goldberg J."/>
            <person name="Griggs A."/>
            <person name="Gujja S."/>
            <person name="Heilman E."/>
            <person name="Heiman D."/>
            <person name="Howarth C."/>
            <person name="Mehta T."/>
            <person name="Neiman D."/>
            <person name="Pearson M."/>
            <person name="Roberts A."/>
            <person name="Saif S."/>
            <person name="Shea T."/>
            <person name="Shenoy N."/>
            <person name="Sisk P."/>
            <person name="Stolte C."/>
            <person name="Sykes S."/>
            <person name="White J."/>
            <person name="Yandava C."/>
            <person name="Haas B."/>
            <person name="Nusbaum C."/>
            <person name="Birren B."/>
        </authorList>
    </citation>
    <scope>NUCLEOTIDE SEQUENCE</scope>
    <source>
        <strain evidence="4">ATCC 30864</strain>
    </source>
</reference>
<dbReference type="RefSeq" id="XP_011270844.1">
    <property type="nucleotide sequence ID" value="XM_011272542.1"/>
</dbReference>
<keyword evidence="4" id="KW-1185">Reference proteome</keyword>
<evidence type="ECO:0000256" key="1">
    <source>
        <dbReference type="SAM" id="MobiDB-lite"/>
    </source>
</evidence>
<dbReference type="AlphaFoldDB" id="A0A0D2W0P8"/>
<feature type="compositionally biased region" description="Low complexity" evidence="1">
    <location>
        <begin position="32"/>
        <end position="43"/>
    </location>
</feature>
<dbReference type="FunCoup" id="A0A0D2W0P8">
    <property type="interactions" value="493"/>
</dbReference>
<dbReference type="GO" id="GO:0005730">
    <property type="term" value="C:nucleolus"/>
    <property type="evidence" value="ECO:0007669"/>
    <property type="project" value="TreeGrafter"/>
</dbReference>
<name>A0A0D2W0P8_CAPO3</name>
<sequence length="350" mass="39907">MPKSSAGLSTPAAAAAKAGKSFKKTAPEPLPSTDAATDASASASVDNPFAARQQMLADMKCKTLKKDLYKQLKHDKSVARRKERDQKLAERRQLGDAAPPKEVPKTIESTREFDETIVNPDDQEVVEDEAMDEFANYFNGETLPKLLITTSIKPVGETFKFVQDLVTAIPNATYVPRQKFDLKQIIEFAKNREFTDVMLINENNKEADGLIITHLPDGPTAHFKLSSIQIAKTIRNHARSSDHRPELVLNNFNTRLGHTVGRMFATLFPHDPEFVGRRVITFHNQRDFIFFRHHRYIFRNAQKVGLQEIGPRFTLKLRSLQKGTFDAKYGEYEWTHKRGEMDTSRRRFFL</sequence>
<dbReference type="PANTHER" id="PTHR22734:SF3">
    <property type="entry name" value="RIBOSOME PRODUCTION FACTOR 1"/>
    <property type="match status" value="1"/>
</dbReference>
<dbReference type="PROSITE" id="PS50833">
    <property type="entry name" value="BRIX"/>
    <property type="match status" value="1"/>
</dbReference>